<evidence type="ECO:0000256" key="4">
    <source>
        <dbReference type="ARBA" id="ARBA00022741"/>
    </source>
</evidence>
<keyword evidence="4" id="KW-0547">Nucleotide-binding</keyword>
<dbReference type="Pfam" id="PF06470">
    <property type="entry name" value="SMC_hinge"/>
    <property type="match status" value="1"/>
</dbReference>
<feature type="coiled-coil region" evidence="12">
    <location>
        <begin position="1132"/>
        <end position="1159"/>
    </location>
</feature>
<evidence type="ECO:0000256" key="13">
    <source>
        <dbReference type="SAM" id="MobiDB-lite"/>
    </source>
</evidence>
<dbReference type="RefSeq" id="XP_003737619.1">
    <property type="nucleotide sequence ID" value="XM_003737571.1"/>
</dbReference>
<keyword evidence="5" id="KW-0498">Mitosis</keyword>
<dbReference type="InterPro" id="IPR003395">
    <property type="entry name" value="RecF/RecN/SMC_N"/>
</dbReference>
<evidence type="ECO:0000313" key="15">
    <source>
        <dbReference type="Proteomes" id="UP000694867"/>
    </source>
</evidence>
<dbReference type="SUPFAM" id="SSF52540">
    <property type="entry name" value="P-loop containing nucleoside triphosphate hydrolases"/>
    <property type="match status" value="1"/>
</dbReference>
<feature type="coiled-coil region" evidence="12">
    <location>
        <begin position="970"/>
        <end position="1103"/>
    </location>
</feature>
<dbReference type="PANTHER" id="PTHR18937:SF172">
    <property type="entry name" value="STRUCTURAL MAINTENANCE OF CHROMOSOMES PROTEIN"/>
    <property type="match status" value="1"/>
</dbReference>
<dbReference type="SMART" id="SM00968">
    <property type="entry name" value="SMC_hinge"/>
    <property type="match status" value="1"/>
</dbReference>
<dbReference type="Gene3D" id="1.10.287.1490">
    <property type="match status" value="1"/>
</dbReference>
<keyword evidence="3" id="KW-0132">Cell division</keyword>
<keyword evidence="10" id="KW-0131">Cell cycle</keyword>
<evidence type="ECO:0000256" key="12">
    <source>
        <dbReference type="SAM" id="Coils"/>
    </source>
</evidence>
<dbReference type="GO" id="GO:0005634">
    <property type="term" value="C:nucleus"/>
    <property type="evidence" value="ECO:0007669"/>
    <property type="project" value="UniProtKB-SubCell"/>
</dbReference>
<dbReference type="GO" id="GO:0007076">
    <property type="term" value="P:mitotic chromosome condensation"/>
    <property type="evidence" value="ECO:0007669"/>
    <property type="project" value="TreeGrafter"/>
</dbReference>
<dbReference type="InterPro" id="IPR036277">
    <property type="entry name" value="SMC_hinge_sf"/>
</dbReference>
<dbReference type="SUPFAM" id="SSF75553">
    <property type="entry name" value="Smc hinge domain"/>
    <property type="match status" value="1"/>
</dbReference>
<feature type="coiled-coil region" evidence="12">
    <location>
        <begin position="379"/>
        <end position="406"/>
    </location>
</feature>
<dbReference type="PIRSF" id="PIRSF005719">
    <property type="entry name" value="SMC"/>
    <property type="match status" value="1"/>
</dbReference>
<feature type="compositionally biased region" description="Polar residues" evidence="13">
    <location>
        <begin position="108"/>
        <end position="120"/>
    </location>
</feature>
<dbReference type="GO" id="GO:0000796">
    <property type="term" value="C:condensin complex"/>
    <property type="evidence" value="ECO:0007669"/>
    <property type="project" value="TreeGrafter"/>
</dbReference>
<evidence type="ECO:0000313" key="16">
    <source>
        <dbReference type="RefSeq" id="XP_003737619.1"/>
    </source>
</evidence>
<dbReference type="Gene3D" id="3.40.50.300">
    <property type="entry name" value="P-loop containing nucleotide triphosphate hydrolases"/>
    <property type="match status" value="2"/>
</dbReference>
<dbReference type="InterPro" id="IPR010935">
    <property type="entry name" value="SMC_hinge"/>
</dbReference>
<feature type="region of interest" description="Disordered" evidence="13">
    <location>
        <begin position="1"/>
        <end position="154"/>
    </location>
</feature>
<proteinExistence type="inferred from homology"/>
<evidence type="ECO:0000256" key="6">
    <source>
        <dbReference type="ARBA" id="ARBA00022840"/>
    </source>
</evidence>
<dbReference type="InterPro" id="IPR024704">
    <property type="entry name" value="SMC"/>
</dbReference>
<dbReference type="CTD" id="35001"/>
<evidence type="ECO:0000256" key="3">
    <source>
        <dbReference type="ARBA" id="ARBA00022618"/>
    </source>
</evidence>
<name>A0AAJ6VUC9_9ACAR</name>
<evidence type="ECO:0000256" key="2">
    <source>
        <dbReference type="ARBA" id="ARBA00006005"/>
    </source>
</evidence>
<dbReference type="Gene3D" id="1.20.1060.20">
    <property type="match status" value="1"/>
</dbReference>
<dbReference type="Proteomes" id="UP000694867">
    <property type="component" value="Unplaced"/>
</dbReference>
<evidence type="ECO:0000256" key="10">
    <source>
        <dbReference type="ARBA" id="ARBA00023306"/>
    </source>
</evidence>
<sequence>MADNSECPPNKKRTSNSRRTEESMSSAGDAEEADVSKRARRSTRSRLPLAGNSLKPPEGSQADNSTDDPLVLELNETGEGPSESQEPERADATQGAPEPEVFAEKPSPTETSTTGNHPVQSPTPPETQPRSQSAAEQSRQLQSLEGARQTSQKTVEAVFADCERDEDGGIKIGDIYLPPPPPPACTFDAKGPRLIISKIENSFFKSYGKNVTIGPLHKNYSAIVGPNGSGKSNVIDSMLFVFGYRSKKVRAQKVSNLIHNCDVHKTIPRCSVDVHFETIIDRGDAGFEVVPNSHLVIGRVAHRDSSSYYTINGMQVSQKVVTRTLREKGIDIDHDRFLILQGEVEQISMMKPKGENENDEGMLEYLEDIIGTNRYKEPIEKFVKNVDELQEERNRALDRVQMAEQDMQGTKKLRDEALEFINLCNDLVRCDHKLYAIKALNESEKKAGIEARYNEENEALEKLMKKMDDFVKENEELTVKHKALCREEADAVKKYEDLQAQYRELEKQDVKCREDVKHGKTAIAKLEKDREAQTKKIEKLKSETEKLPEERAKAEKDEEELTEKVAALKTDLHSRMEDLNKKVSPIQTQKESLEKKLLELQRSVNTAKSAFTMAQVELDVMTSSERNEKEKLEASTKQLSEAEKDLVEKEQAAAKLNEALPKYKQELEKVRSDLANVDKEYERYHSKLNHDLMKLEEMKVSNAATRSNNRLLDALMSEKQRSLKGVVGRLGDLGGIDKKYDVAISMSCGLLDSIVVDTTQTGKACIKFLQRNQLGKANFLALEKMQHLIGQAQQRIKTPENVPRLIDLVQVSDPQYLGVFYYALRDTLVADEIDQATRVGLHGQQRFRVVTLRGEIIDPSGTLTGGGNRVVSGKMGTKAKLDTTIDQEEVDALAAAVRDVEQKVTELGNKKNDLEKSSYQKKKDFEQVQQQQQKVSFEIENLTQSISSLKMGIKIQQASVKEKTVDKAKLAKQQEKVDETKEAYEAAVESTEEDRQAIEKLDEKINKIKEESIGDVKAKLEDAQAKLRKASSKKTECQVGMNNSKRKIDQAQQKFESIEAELVSVRERRKQNLELYNELTAQGSELRDQIEAITESKQALSNQVAESARSLHEFNKQENKLKIRQIEQQNIVKDLSKELEQCLRAVEHLQQKMNGLRLEVVDDGDDESAELVQNEAALKVPELDSESVKSLDFNEISQEKADLEERKKALRPNLNCIQEYKKKMGHYRKLSEVYLGKQKTLDTHKGYLQALKKARLQEFMTGFKIITQKVKEMYRTLTLGGDADLELVDSLDPFSEGIAYSVRPPRKTWKNISNLSGGEKTLSSLSLVFALHYYKPAPFYVMDEIDAALDHKNVSIIANYINERTKNTQFIIISLRDEMFSLARKLTGIYKPYNDTRTLTLDIDKFVSDVNKENAPANVADS</sequence>
<evidence type="ECO:0000256" key="8">
    <source>
        <dbReference type="ARBA" id="ARBA00023067"/>
    </source>
</evidence>
<evidence type="ECO:0000256" key="9">
    <source>
        <dbReference type="ARBA" id="ARBA00023242"/>
    </source>
</evidence>
<keyword evidence="7 12" id="KW-0175">Coiled coil</keyword>
<evidence type="ECO:0000256" key="7">
    <source>
        <dbReference type="ARBA" id="ARBA00023054"/>
    </source>
</evidence>
<feature type="coiled-coil region" evidence="12">
    <location>
        <begin position="890"/>
        <end position="917"/>
    </location>
</feature>
<feature type="region of interest" description="Disordered" evidence="13">
    <location>
        <begin position="537"/>
        <end position="562"/>
    </location>
</feature>
<dbReference type="KEGG" id="goe:100908055"/>
<gene>
    <name evidence="16" type="primary">LOC100908055</name>
</gene>
<dbReference type="Pfam" id="PF02463">
    <property type="entry name" value="SMC_N"/>
    <property type="match status" value="1"/>
</dbReference>
<organism evidence="15 16">
    <name type="scientific">Galendromus occidentalis</name>
    <name type="common">western predatory mite</name>
    <dbReference type="NCBI Taxonomy" id="34638"/>
    <lineage>
        <taxon>Eukaryota</taxon>
        <taxon>Metazoa</taxon>
        <taxon>Ecdysozoa</taxon>
        <taxon>Arthropoda</taxon>
        <taxon>Chelicerata</taxon>
        <taxon>Arachnida</taxon>
        <taxon>Acari</taxon>
        <taxon>Parasitiformes</taxon>
        <taxon>Mesostigmata</taxon>
        <taxon>Gamasina</taxon>
        <taxon>Phytoseioidea</taxon>
        <taxon>Phytoseiidae</taxon>
        <taxon>Typhlodrominae</taxon>
        <taxon>Galendromus</taxon>
    </lineage>
</organism>
<dbReference type="FunFam" id="3.40.50.300:FF:000585">
    <property type="entry name" value="Structural maintenance of chromosomes 4"/>
    <property type="match status" value="1"/>
</dbReference>
<evidence type="ECO:0000259" key="14">
    <source>
        <dbReference type="SMART" id="SM00968"/>
    </source>
</evidence>
<dbReference type="GO" id="GO:0051301">
    <property type="term" value="P:cell division"/>
    <property type="evidence" value="ECO:0007669"/>
    <property type="project" value="UniProtKB-KW"/>
</dbReference>
<comment type="similarity">
    <text evidence="2">Belongs to the SMC family. SMC4 subfamily.</text>
</comment>
<dbReference type="GeneID" id="100908055"/>
<evidence type="ECO:0000256" key="11">
    <source>
        <dbReference type="PIRNR" id="PIRNR005719"/>
    </source>
</evidence>
<keyword evidence="15" id="KW-1185">Reference proteome</keyword>
<keyword evidence="6" id="KW-0067">ATP-binding</keyword>
<feature type="domain" description="SMC hinge" evidence="14">
    <location>
        <begin position="724"/>
        <end position="840"/>
    </location>
</feature>
<comment type="subcellular location">
    <subcellularLocation>
        <location evidence="1 11">Nucleus</location>
    </subcellularLocation>
</comment>
<evidence type="ECO:0000256" key="5">
    <source>
        <dbReference type="ARBA" id="ARBA00022776"/>
    </source>
</evidence>
<dbReference type="PANTHER" id="PTHR18937">
    <property type="entry name" value="STRUCTURAL MAINTENANCE OF CHROMOSOMES SMC FAMILY MEMBER"/>
    <property type="match status" value="1"/>
</dbReference>
<keyword evidence="8" id="KW-0226">DNA condensation</keyword>
<dbReference type="Gene3D" id="3.30.70.1620">
    <property type="match status" value="1"/>
</dbReference>
<evidence type="ECO:0000256" key="1">
    <source>
        <dbReference type="ARBA" id="ARBA00004123"/>
    </source>
</evidence>
<reference evidence="16" key="1">
    <citation type="submission" date="2025-08" db="UniProtKB">
        <authorList>
            <consortium name="RefSeq"/>
        </authorList>
    </citation>
    <scope>IDENTIFICATION</scope>
</reference>
<dbReference type="InterPro" id="IPR027417">
    <property type="entry name" value="P-loop_NTPase"/>
</dbReference>
<dbReference type="GO" id="GO:0005524">
    <property type="term" value="F:ATP binding"/>
    <property type="evidence" value="ECO:0007669"/>
    <property type="project" value="UniProtKB-KW"/>
</dbReference>
<feature type="compositionally biased region" description="Basic and acidic residues" evidence="13">
    <location>
        <begin position="537"/>
        <end position="556"/>
    </location>
</feature>
<feature type="compositionally biased region" description="Polar residues" evidence="13">
    <location>
        <begin position="128"/>
        <end position="154"/>
    </location>
</feature>
<accession>A0AAJ6VUC9</accession>
<dbReference type="FunFam" id="3.40.50.300:FF:000481">
    <property type="entry name" value="Structural maintenance of chromosomes 4"/>
    <property type="match status" value="1"/>
</dbReference>
<protein>
    <recommendedName>
        <fullName evidence="11">Structural maintenance of chromosomes protein</fullName>
    </recommendedName>
</protein>
<keyword evidence="9 11" id="KW-0539">Nucleus</keyword>